<evidence type="ECO:0000313" key="2">
    <source>
        <dbReference type="Proteomes" id="UP000799776"/>
    </source>
</evidence>
<dbReference type="OrthoDB" id="3877279at2759"/>
<dbReference type="Gene3D" id="1.10.472.10">
    <property type="entry name" value="Cyclin-like"/>
    <property type="match status" value="1"/>
</dbReference>
<evidence type="ECO:0000313" key="1">
    <source>
        <dbReference type="EMBL" id="KAF2089505.1"/>
    </source>
</evidence>
<dbReference type="EMBL" id="ML978714">
    <property type="protein sequence ID" value="KAF2089505.1"/>
    <property type="molecule type" value="Genomic_DNA"/>
</dbReference>
<dbReference type="AlphaFoldDB" id="A0A6A5YC92"/>
<reference evidence="1" key="1">
    <citation type="journal article" date="2020" name="Stud. Mycol.">
        <title>101 Dothideomycetes genomes: a test case for predicting lifestyles and emergence of pathogens.</title>
        <authorList>
            <person name="Haridas S."/>
            <person name="Albert R."/>
            <person name="Binder M."/>
            <person name="Bloem J."/>
            <person name="Labutti K."/>
            <person name="Salamov A."/>
            <person name="Andreopoulos B."/>
            <person name="Baker S."/>
            <person name="Barry K."/>
            <person name="Bills G."/>
            <person name="Bluhm B."/>
            <person name="Cannon C."/>
            <person name="Castanera R."/>
            <person name="Culley D."/>
            <person name="Daum C."/>
            <person name="Ezra D."/>
            <person name="Gonzalez J."/>
            <person name="Henrissat B."/>
            <person name="Kuo A."/>
            <person name="Liang C."/>
            <person name="Lipzen A."/>
            <person name="Lutzoni F."/>
            <person name="Magnuson J."/>
            <person name="Mondo S."/>
            <person name="Nolan M."/>
            <person name="Ohm R."/>
            <person name="Pangilinan J."/>
            <person name="Park H.-J."/>
            <person name="Ramirez L."/>
            <person name="Alfaro M."/>
            <person name="Sun H."/>
            <person name="Tritt A."/>
            <person name="Yoshinaga Y."/>
            <person name="Zwiers L.-H."/>
            <person name="Turgeon B."/>
            <person name="Goodwin S."/>
            <person name="Spatafora J."/>
            <person name="Crous P."/>
            <person name="Grigoriev I."/>
        </authorList>
    </citation>
    <scope>NUCLEOTIDE SEQUENCE</scope>
    <source>
        <strain evidence="1">CBS 121410</strain>
    </source>
</reference>
<name>A0A6A5YC92_9PEZI</name>
<keyword evidence="2" id="KW-1185">Reference proteome</keyword>
<dbReference type="Proteomes" id="UP000799776">
    <property type="component" value="Unassembled WGS sequence"/>
</dbReference>
<organism evidence="1 2">
    <name type="scientific">Saccharata proteae CBS 121410</name>
    <dbReference type="NCBI Taxonomy" id="1314787"/>
    <lineage>
        <taxon>Eukaryota</taxon>
        <taxon>Fungi</taxon>
        <taxon>Dikarya</taxon>
        <taxon>Ascomycota</taxon>
        <taxon>Pezizomycotina</taxon>
        <taxon>Dothideomycetes</taxon>
        <taxon>Dothideomycetes incertae sedis</taxon>
        <taxon>Botryosphaeriales</taxon>
        <taxon>Saccharataceae</taxon>
        <taxon>Saccharata</taxon>
    </lineage>
</organism>
<sequence length="284" mass="30426">MESPPVSVSSSSSSRRASVDSVDDYADYFANYVPLSNLPTPPPVLADEEKLKKIAPRSTSNEHDMTGPALHLTRLVPSNACKRNPCVATIIDYLSRSCLPVEAVGLAACILDALSMRFAKAWRNALSTPISSPASPSTGSSLHVRHDSFGSGINSAAEPELIILSSLVLAAAYLDDHHFSARHWAEQISSKVFTARQINATQNAILRDIDYDMHSFTPAMVEEMVVDMQRAAAVASFSKTTPPCGAERTKPALSLEDASSAIWCNGLVTPEPSPGEVADPNFSI</sequence>
<evidence type="ECO:0008006" key="3">
    <source>
        <dbReference type="Google" id="ProtNLM"/>
    </source>
</evidence>
<gene>
    <name evidence="1" type="ORF">K490DRAFT_37682</name>
</gene>
<protein>
    <recommendedName>
        <fullName evidence="3">Cyclin N-terminal domain-containing protein</fullName>
    </recommendedName>
</protein>
<proteinExistence type="predicted"/>
<accession>A0A6A5YC92</accession>